<accession>A0A6D2KSN0</accession>
<protein>
    <recommendedName>
        <fullName evidence="3">CCHC-type domain-containing protein</fullName>
    </recommendedName>
</protein>
<dbReference type="InterPro" id="IPR036875">
    <property type="entry name" value="Znf_CCHC_sf"/>
</dbReference>
<evidence type="ECO:0000313" key="4">
    <source>
        <dbReference type="EMBL" id="CAA7057521.1"/>
    </source>
</evidence>
<evidence type="ECO:0000256" key="1">
    <source>
        <dbReference type="PROSITE-ProRule" id="PRU00047"/>
    </source>
</evidence>
<organism evidence="4 5">
    <name type="scientific">Microthlaspi erraticum</name>
    <dbReference type="NCBI Taxonomy" id="1685480"/>
    <lineage>
        <taxon>Eukaryota</taxon>
        <taxon>Viridiplantae</taxon>
        <taxon>Streptophyta</taxon>
        <taxon>Embryophyta</taxon>
        <taxon>Tracheophyta</taxon>
        <taxon>Spermatophyta</taxon>
        <taxon>Magnoliopsida</taxon>
        <taxon>eudicotyledons</taxon>
        <taxon>Gunneridae</taxon>
        <taxon>Pentapetalae</taxon>
        <taxon>rosids</taxon>
        <taxon>malvids</taxon>
        <taxon>Brassicales</taxon>
        <taxon>Brassicaceae</taxon>
        <taxon>Coluteocarpeae</taxon>
        <taxon>Microthlaspi</taxon>
    </lineage>
</organism>
<dbReference type="InterPro" id="IPR001878">
    <property type="entry name" value="Znf_CCHC"/>
</dbReference>
<keyword evidence="1" id="KW-0863">Zinc-finger</keyword>
<gene>
    <name evidence="4" type="ORF">MERR_LOCUS44757</name>
</gene>
<proteinExistence type="predicted"/>
<keyword evidence="5" id="KW-1185">Reference proteome</keyword>
<name>A0A6D2KSN0_9BRAS</name>
<feature type="domain" description="CCHC-type" evidence="3">
    <location>
        <begin position="67"/>
        <end position="80"/>
    </location>
</feature>
<dbReference type="GO" id="GO:0008270">
    <property type="term" value="F:zinc ion binding"/>
    <property type="evidence" value="ECO:0007669"/>
    <property type="project" value="UniProtKB-KW"/>
</dbReference>
<comment type="caution">
    <text evidence="4">The sequence shown here is derived from an EMBL/GenBank/DDBJ whole genome shotgun (WGS) entry which is preliminary data.</text>
</comment>
<sequence>MVEEAKVLWDDLKLQFSAGNGPRVSEIRADLANCRQDDKVEAVGFAVSAGTPNYTPHYQEREKDVTCTHCGKYGHAMVDCFQIKGHPDWWGERGRNMAGRGGRGGRFGRGGGAAGAGGFAGRGRGTPSGGRANVVQVGPVATTAAANLT</sequence>
<keyword evidence="1" id="KW-0862">Zinc</keyword>
<keyword evidence="1" id="KW-0479">Metal-binding</keyword>
<dbReference type="PROSITE" id="PS50158">
    <property type="entry name" value="ZF_CCHC"/>
    <property type="match status" value="1"/>
</dbReference>
<evidence type="ECO:0000313" key="5">
    <source>
        <dbReference type="Proteomes" id="UP000467841"/>
    </source>
</evidence>
<dbReference type="Proteomes" id="UP000467841">
    <property type="component" value="Unassembled WGS sequence"/>
</dbReference>
<evidence type="ECO:0000259" key="3">
    <source>
        <dbReference type="PROSITE" id="PS50158"/>
    </source>
</evidence>
<reference evidence="4" key="1">
    <citation type="submission" date="2020-01" db="EMBL/GenBank/DDBJ databases">
        <authorList>
            <person name="Mishra B."/>
        </authorList>
    </citation>
    <scope>NUCLEOTIDE SEQUENCE [LARGE SCALE GENOMIC DNA]</scope>
</reference>
<dbReference type="EMBL" id="CACVBM020001695">
    <property type="protein sequence ID" value="CAA7057521.1"/>
    <property type="molecule type" value="Genomic_DNA"/>
</dbReference>
<dbReference type="SUPFAM" id="SSF57756">
    <property type="entry name" value="Retrovirus zinc finger-like domains"/>
    <property type="match status" value="1"/>
</dbReference>
<evidence type="ECO:0000256" key="2">
    <source>
        <dbReference type="SAM" id="MobiDB-lite"/>
    </source>
</evidence>
<dbReference type="AlphaFoldDB" id="A0A6D2KSN0"/>
<dbReference type="GO" id="GO:0003676">
    <property type="term" value="F:nucleic acid binding"/>
    <property type="evidence" value="ECO:0007669"/>
    <property type="project" value="InterPro"/>
</dbReference>
<feature type="region of interest" description="Disordered" evidence="2">
    <location>
        <begin position="101"/>
        <end position="134"/>
    </location>
</feature>
<dbReference type="OrthoDB" id="1112175at2759"/>
<feature type="compositionally biased region" description="Gly residues" evidence="2">
    <location>
        <begin position="101"/>
        <end position="128"/>
    </location>
</feature>